<gene>
    <name evidence="1" type="ORF">SAMN05444380_1387</name>
</gene>
<evidence type="ECO:0000313" key="1">
    <source>
        <dbReference type="EMBL" id="SFF09593.1"/>
    </source>
</evidence>
<organism evidence="1 2">
    <name type="scientific">Thermophagus xiamenensis</name>
    <dbReference type="NCBI Taxonomy" id="385682"/>
    <lineage>
        <taxon>Bacteria</taxon>
        <taxon>Pseudomonadati</taxon>
        <taxon>Bacteroidota</taxon>
        <taxon>Bacteroidia</taxon>
        <taxon>Marinilabiliales</taxon>
        <taxon>Marinilabiliaceae</taxon>
        <taxon>Thermophagus</taxon>
    </lineage>
</organism>
<reference evidence="1 2" key="1">
    <citation type="submission" date="2016-10" db="EMBL/GenBank/DDBJ databases">
        <authorList>
            <person name="de Groot N.N."/>
        </authorList>
    </citation>
    <scope>NUCLEOTIDE SEQUENCE [LARGE SCALE GENOMIC DNA]</scope>
    <source>
        <strain evidence="1 2">DSM 19012</strain>
    </source>
</reference>
<protein>
    <recommendedName>
        <fullName evidence="3">Lipocalin-like domain-containing protein</fullName>
    </recommendedName>
</protein>
<dbReference type="InParanoid" id="A0A1I2FXB4"/>
<evidence type="ECO:0008006" key="3">
    <source>
        <dbReference type="Google" id="ProtNLM"/>
    </source>
</evidence>
<dbReference type="STRING" id="385682.SAMN05444380_1387"/>
<dbReference type="RefSeq" id="WP_010527094.1">
    <property type="nucleotide sequence ID" value="NZ_AFSL01000028.1"/>
</dbReference>
<dbReference type="eggNOG" id="ENOG50312ST">
    <property type="taxonomic scope" value="Bacteria"/>
</dbReference>
<dbReference type="EMBL" id="FONA01000038">
    <property type="protein sequence ID" value="SFF09593.1"/>
    <property type="molecule type" value="Genomic_DNA"/>
</dbReference>
<dbReference type="Gene3D" id="2.40.128.490">
    <property type="entry name" value="Uncharacterised protein PF14869, DUF4488"/>
    <property type="match status" value="1"/>
</dbReference>
<dbReference type="Proteomes" id="UP000181976">
    <property type="component" value="Unassembled WGS sequence"/>
</dbReference>
<accession>A0A1I2FXB4</accession>
<evidence type="ECO:0000313" key="2">
    <source>
        <dbReference type="Proteomes" id="UP000181976"/>
    </source>
</evidence>
<sequence>MKTCFIISITVFVLVSCNYTHETSPLVGEWSFVEGFSNGKPNFVNEEYRTKVFNSDGTFYISNSENAHENIDIKGKFETIDNTRFKEILDSSTSVIYAYEIKNDTLTFEGEIKIPMKNGNHRYVLVKEKWVRR</sequence>
<name>A0A1I2FXB4_9BACT</name>
<dbReference type="AlphaFoldDB" id="A0A1I2FXB4"/>
<dbReference type="PROSITE" id="PS51257">
    <property type="entry name" value="PROKAR_LIPOPROTEIN"/>
    <property type="match status" value="1"/>
</dbReference>
<keyword evidence="2" id="KW-1185">Reference proteome</keyword>
<proteinExistence type="predicted"/>